<dbReference type="STRING" id="2880.D8LG69"/>
<dbReference type="PROSITE" id="PS00571">
    <property type="entry name" value="AMIDASES"/>
    <property type="match status" value="1"/>
</dbReference>
<feature type="domain" description="Amidase" evidence="3">
    <location>
        <begin position="47"/>
        <end position="448"/>
    </location>
</feature>
<name>D8LG69_ECTSI</name>
<dbReference type="AlphaFoldDB" id="D8LG69"/>
<dbReference type="PANTHER" id="PTHR11895:SF7">
    <property type="entry name" value="GLUTAMYL-TRNA(GLN) AMIDOTRANSFERASE SUBUNIT A, MITOCHONDRIAL"/>
    <property type="match status" value="1"/>
</dbReference>
<dbReference type="InterPro" id="IPR000120">
    <property type="entry name" value="Amidase"/>
</dbReference>
<dbReference type="OrthoDB" id="421993at2759"/>
<dbReference type="InterPro" id="IPR023631">
    <property type="entry name" value="Amidase_dom"/>
</dbReference>
<reference evidence="4 5" key="1">
    <citation type="journal article" date="2010" name="Nature">
        <title>The Ectocarpus genome and the independent evolution of multicellularity in brown algae.</title>
        <authorList>
            <person name="Cock J.M."/>
            <person name="Sterck L."/>
            <person name="Rouze P."/>
            <person name="Scornet D."/>
            <person name="Allen A.E."/>
            <person name="Amoutzias G."/>
            <person name="Anthouard V."/>
            <person name="Artiguenave F."/>
            <person name="Aury J.M."/>
            <person name="Badger J.H."/>
            <person name="Beszteri B."/>
            <person name="Billiau K."/>
            <person name="Bonnet E."/>
            <person name="Bothwell J.H."/>
            <person name="Bowler C."/>
            <person name="Boyen C."/>
            <person name="Brownlee C."/>
            <person name="Carrano C.J."/>
            <person name="Charrier B."/>
            <person name="Cho G.Y."/>
            <person name="Coelho S.M."/>
            <person name="Collen J."/>
            <person name="Corre E."/>
            <person name="Da Silva C."/>
            <person name="Delage L."/>
            <person name="Delaroque N."/>
            <person name="Dittami S.M."/>
            <person name="Doulbeau S."/>
            <person name="Elias M."/>
            <person name="Farnham G."/>
            <person name="Gachon C.M."/>
            <person name="Gschloessl B."/>
            <person name="Heesch S."/>
            <person name="Jabbari K."/>
            <person name="Jubin C."/>
            <person name="Kawai H."/>
            <person name="Kimura K."/>
            <person name="Kloareg B."/>
            <person name="Kupper F.C."/>
            <person name="Lang D."/>
            <person name="Le Bail A."/>
            <person name="Leblanc C."/>
            <person name="Lerouge P."/>
            <person name="Lohr M."/>
            <person name="Lopez P.J."/>
            <person name="Martens C."/>
            <person name="Maumus F."/>
            <person name="Michel G."/>
            <person name="Miranda-Saavedra D."/>
            <person name="Morales J."/>
            <person name="Moreau H."/>
            <person name="Motomura T."/>
            <person name="Nagasato C."/>
            <person name="Napoli C.A."/>
            <person name="Nelson D.R."/>
            <person name="Nyvall-Collen P."/>
            <person name="Peters A.F."/>
            <person name="Pommier C."/>
            <person name="Potin P."/>
            <person name="Poulain J."/>
            <person name="Quesneville H."/>
            <person name="Read B."/>
            <person name="Rensing S.A."/>
            <person name="Ritter A."/>
            <person name="Rousvoal S."/>
            <person name="Samanta M."/>
            <person name="Samson G."/>
            <person name="Schroeder D.C."/>
            <person name="Segurens B."/>
            <person name="Strittmatter M."/>
            <person name="Tonon T."/>
            <person name="Tregear J.W."/>
            <person name="Valentin K."/>
            <person name="von Dassow P."/>
            <person name="Yamagishi T."/>
            <person name="Van de Peer Y."/>
            <person name="Wincker P."/>
        </authorList>
    </citation>
    <scope>NUCLEOTIDE SEQUENCE [LARGE SCALE GENOMIC DNA]</scope>
    <source>
        <strain evidence="5">Ec32 / CCAP1310/4</strain>
    </source>
</reference>
<evidence type="ECO:0000256" key="1">
    <source>
        <dbReference type="ARBA" id="ARBA00009199"/>
    </source>
</evidence>
<dbReference type="EMBL" id="FN648129">
    <property type="protein sequence ID" value="CBN78968.1"/>
    <property type="molecule type" value="Genomic_DNA"/>
</dbReference>
<accession>D8LG69</accession>
<organism evidence="4 5">
    <name type="scientific">Ectocarpus siliculosus</name>
    <name type="common">Brown alga</name>
    <name type="synonym">Conferva siliculosa</name>
    <dbReference type="NCBI Taxonomy" id="2880"/>
    <lineage>
        <taxon>Eukaryota</taxon>
        <taxon>Sar</taxon>
        <taxon>Stramenopiles</taxon>
        <taxon>Ochrophyta</taxon>
        <taxon>PX clade</taxon>
        <taxon>Phaeophyceae</taxon>
        <taxon>Ectocarpales</taxon>
        <taxon>Ectocarpaceae</taxon>
        <taxon>Ectocarpus</taxon>
    </lineage>
</organism>
<comment type="similarity">
    <text evidence="1">Belongs to the amidase family.</text>
</comment>
<dbReference type="Pfam" id="PF01425">
    <property type="entry name" value="Amidase"/>
    <property type="match status" value="1"/>
</dbReference>
<evidence type="ECO:0000313" key="5">
    <source>
        <dbReference type="Proteomes" id="UP000002630"/>
    </source>
</evidence>
<feature type="region of interest" description="Disordered" evidence="2">
    <location>
        <begin position="166"/>
        <end position="185"/>
    </location>
</feature>
<protein>
    <submittedName>
        <fullName evidence="4">Glutaminyl-tRNA synthase</fullName>
    </submittedName>
</protein>
<sequence length="455" mass="47217">MRSACGQARRRQRRFFSSVTADASLHSGLSLAEASRKVQEGDVRPSELAEACIKQMERSSWLNCFVTRCFDSARLEAEAADARQANGTLTGPLDGIPYAAKDNFCTLGVQTTASSAALAGFTPPYDSTPTGRLRQVGSILMGKTNMDEFGMGSGTLFSEYGRTLNPWSPESPGDEKNTEAPFLVPGGSSGGSAAAVSSGCSFAALGSDTGGSVRQPAAFCGVVGLKPTYGLIPRHGLIAYASSLDTPGVLARSILDAAMVLDVVAGPDSRDSTCIPAGKGRAGGGGFASDLLGAAAAGSSSSWPLEGVTVGIPKEFNVEELDAGVREAWENTARTAAALGAAVVEVFMPSVPQALAAYAVLASAEASSNLSRYDGLRYGARTGQTAASRGEGAAVGGGGIFRDQGELHAEITRTRTAYFGDEVKRRILTGCFVLCESAYHDYYELAIEEGTIGHR</sequence>
<keyword evidence="5" id="KW-1185">Reference proteome</keyword>
<proteinExistence type="inferred from homology"/>
<dbReference type="OMA" id="QPASYCG"/>
<dbReference type="Proteomes" id="UP000002630">
    <property type="component" value="Linkage Group LG12"/>
</dbReference>
<gene>
    <name evidence="4" type="ORF">Esi_0158_0003</name>
</gene>
<dbReference type="InterPro" id="IPR020556">
    <property type="entry name" value="Amidase_CS"/>
</dbReference>
<evidence type="ECO:0000313" key="4">
    <source>
        <dbReference type="EMBL" id="CBN78968.1"/>
    </source>
</evidence>
<dbReference type="InParanoid" id="D8LG69"/>
<evidence type="ECO:0000259" key="3">
    <source>
        <dbReference type="Pfam" id="PF01425"/>
    </source>
</evidence>
<dbReference type="PANTHER" id="PTHR11895">
    <property type="entry name" value="TRANSAMIDASE"/>
    <property type="match status" value="1"/>
</dbReference>
<evidence type="ECO:0000256" key="2">
    <source>
        <dbReference type="SAM" id="MobiDB-lite"/>
    </source>
</evidence>
<dbReference type="SUPFAM" id="SSF75304">
    <property type="entry name" value="Amidase signature (AS) enzymes"/>
    <property type="match status" value="1"/>
</dbReference>
<dbReference type="eggNOG" id="KOG1211">
    <property type="taxonomic scope" value="Eukaryota"/>
</dbReference>
<dbReference type="InterPro" id="IPR036928">
    <property type="entry name" value="AS_sf"/>
</dbReference>
<dbReference type="GO" id="GO:0050567">
    <property type="term" value="F:glutaminyl-tRNA synthase (glutamine-hydrolyzing) activity"/>
    <property type="evidence" value="ECO:0007669"/>
    <property type="project" value="TreeGrafter"/>
</dbReference>
<dbReference type="Gene3D" id="3.90.1300.10">
    <property type="entry name" value="Amidase signature (AS) domain"/>
    <property type="match status" value="1"/>
</dbReference>
<dbReference type="EMBL" id="FN649737">
    <property type="protein sequence ID" value="CBN78968.1"/>
    <property type="molecule type" value="Genomic_DNA"/>
</dbReference>